<evidence type="ECO:0000313" key="1">
    <source>
        <dbReference type="EMBL" id="RDI67171.1"/>
    </source>
</evidence>
<dbReference type="SUPFAM" id="SSF56784">
    <property type="entry name" value="HAD-like"/>
    <property type="match status" value="1"/>
</dbReference>
<dbReference type="SFLD" id="SFLDS00003">
    <property type="entry name" value="Haloacid_Dehalogenase"/>
    <property type="match status" value="1"/>
</dbReference>
<protein>
    <submittedName>
        <fullName evidence="1">HAD superfamily hydrolase (TIGR01509 family)</fullName>
    </submittedName>
</protein>
<dbReference type="EMBL" id="QQBC01000003">
    <property type="protein sequence ID" value="RDI67171.1"/>
    <property type="molecule type" value="Genomic_DNA"/>
</dbReference>
<sequence>MVHLRFHQRPDADDGLRHLTAGRGSARVSGFGADVAAVLWDMDGTLLDSEKLWDIAMRELSVELGGEMTDATRHALIGAAAPDALRITFAGLGIEPTEAQVHAAGEWMERRVVGLMSGPIPWRPGAREALAMVRAAGLPSGLVTNTKRSVTQLCLETLGREFFDVTVCGDEVVSGKPAPDPYLRGAELLGLDPERCVAVEDSPTGSLAAAAAGCAVLVVPCEVAVPERPGLVFRESLIGLTVADLRAVQAIAHR</sequence>
<dbReference type="InterPro" id="IPR036412">
    <property type="entry name" value="HAD-like_sf"/>
</dbReference>
<proteinExistence type="predicted"/>
<dbReference type="PRINTS" id="PR00413">
    <property type="entry name" value="HADHALOGNASE"/>
</dbReference>
<gene>
    <name evidence="1" type="ORF">DFR76_103242</name>
</gene>
<keyword evidence="1" id="KW-0378">Hydrolase</keyword>
<dbReference type="Gene3D" id="3.40.50.1000">
    <property type="entry name" value="HAD superfamily/HAD-like"/>
    <property type="match status" value="1"/>
</dbReference>
<dbReference type="AlphaFoldDB" id="A0A370IAL9"/>
<organism evidence="1 2">
    <name type="scientific">Nocardia pseudobrasiliensis</name>
    <dbReference type="NCBI Taxonomy" id="45979"/>
    <lineage>
        <taxon>Bacteria</taxon>
        <taxon>Bacillati</taxon>
        <taxon>Actinomycetota</taxon>
        <taxon>Actinomycetes</taxon>
        <taxon>Mycobacteriales</taxon>
        <taxon>Nocardiaceae</taxon>
        <taxon>Nocardia</taxon>
    </lineage>
</organism>
<reference evidence="1 2" key="1">
    <citation type="submission" date="2018-07" db="EMBL/GenBank/DDBJ databases">
        <title>Genomic Encyclopedia of Type Strains, Phase IV (KMG-IV): sequencing the most valuable type-strain genomes for metagenomic binning, comparative biology and taxonomic classification.</title>
        <authorList>
            <person name="Goeker M."/>
        </authorList>
    </citation>
    <scope>NUCLEOTIDE SEQUENCE [LARGE SCALE GENOMIC DNA]</scope>
    <source>
        <strain evidence="1 2">DSM 44290</strain>
    </source>
</reference>
<dbReference type="SFLD" id="SFLDG01129">
    <property type="entry name" value="C1.5:_HAD__Beta-PGM__Phosphata"/>
    <property type="match status" value="1"/>
</dbReference>
<dbReference type="Pfam" id="PF00702">
    <property type="entry name" value="Hydrolase"/>
    <property type="match status" value="1"/>
</dbReference>
<evidence type="ECO:0000313" key="2">
    <source>
        <dbReference type="Proteomes" id="UP000254869"/>
    </source>
</evidence>
<dbReference type="PANTHER" id="PTHR18901:SF38">
    <property type="entry name" value="PSEUDOURIDINE-5'-PHOSPHATASE"/>
    <property type="match status" value="1"/>
</dbReference>
<dbReference type="InterPro" id="IPR023198">
    <property type="entry name" value="PGP-like_dom2"/>
</dbReference>
<keyword evidence="2" id="KW-1185">Reference proteome</keyword>
<dbReference type="Proteomes" id="UP000254869">
    <property type="component" value="Unassembled WGS sequence"/>
</dbReference>
<dbReference type="NCBIfam" id="TIGR01509">
    <property type="entry name" value="HAD-SF-IA-v3"/>
    <property type="match status" value="1"/>
</dbReference>
<name>A0A370IAL9_9NOCA</name>
<dbReference type="InterPro" id="IPR023214">
    <property type="entry name" value="HAD_sf"/>
</dbReference>
<comment type="caution">
    <text evidence="1">The sequence shown here is derived from an EMBL/GenBank/DDBJ whole genome shotgun (WGS) entry which is preliminary data.</text>
</comment>
<dbReference type="InterPro" id="IPR006439">
    <property type="entry name" value="HAD-SF_hydro_IA"/>
</dbReference>
<dbReference type="STRING" id="1210086.GCA_001613105_04750"/>
<dbReference type="GO" id="GO:0016787">
    <property type="term" value="F:hydrolase activity"/>
    <property type="evidence" value="ECO:0007669"/>
    <property type="project" value="UniProtKB-KW"/>
</dbReference>
<dbReference type="Gene3D" id="1.10.150.240">
    <property type="entry name" value="Putative phosphatase, domain 2"/>
    <property type="match status" value="1"/>
</dbReference>
<dbReference type="PANTHER" id="PTHR18901">
    <property type="entry name" value="2-DEOXYGLUCOSE-6-PHOSPHATE PHOSPHATASE 2"/>
    <property type="match status" value="1"/>
</dbReference>
<accession>A0A370IAL9</accession>
<dbReference type="CDD" id="cd07505">
    <property type="entry name" value="HAD_BPGM-like"/>
    <property type="match status" value="1"/>
</dbReference>